<keyword evidence="4" id="KW-1185">Reference proteome</keyword>
<accession>A0A5N6RPE3</accession>
<comment type="similarity">
    <text evidence="1">Belongs to the 'GDXG' lipolytic enzyme family.</text>
</comment>
<proteinExistence type="inferred from homology"/>
<dbReference type="InterPro" id="IPR050466">
    <property type="entry name" value="Carboxylest/Gibb_receptor"/>
</dbReference>
<dbReference type="Pfam" id="PF07859">
    <property type="entry name" value="Abhydrolase_3"/>
    <property type="match status" value="1"/>
</dbReference>
<dbReference type="GO" id="GO:0016787">
    <property type="term" value="F:hydrolase activity"/>
    <property type="evidence" value="ECO:0007669"/>
    <property type="project" value="InterPro"/>
</dbReference>
<evidence type="ECO:0000313" key="3">
    <source>
        <dbReference type="EMBL" id="KAE8100645.1"/>
    </source>
</evidence>
<dbReference type="EMBL" id="CM017327">
    <property type="protein sequence ID" value="KAE8100645.1"/>
    <property type="molecule type" value="Genomic_DNA"/>
</dbReference>
<reference evidence="3 4" key="1">
    <citation type="submission" date="2019-06" db="EMBL/GenBank/DDBJ databases">
        <title>A chromosomal-level reference genome of Carpinus fangiana (Coryloideae, Betulaceae).</title>
        <authorList>
            <person name="Yang X."/>
            <person name="Wang Z."/>
            <person name="Zhang L."/>
            <person name="Hao G."/>
            <person name="Liu J."/>
            <person name="Yang Y."/>
        </authorList>
    </citation>
    <scope>NUCLEOTIDE SEQUENCE [LARGE SCALE GENOMIC DNA]</scope>
    <source>
        <strain evidence="3">Cfa_2016G</strain>
        <tissue evidence="3">Leaf</tissue>
    </source>
</reference>
<gene>
    <name evidence="3" type="ORF">FH972_018523</name>
</gene>
<dbReference type="SUPFAM" id="SSF53474">
    <property type="entry name" value="alpha/beta-Hydrolases"/>
    <property type="match status" value="1"/>
</dbReference>
<dbReference type="OrthoDB" id="408631at2759"/>
<evidence type="ECO:0000256" key="1">
    <source>
        <dbReference type="ARBA" id="ARBA00010515"/>
    </source>
</evidence>
<feature type="domain" description="Alpha/beta hydrolase fold-3" evidence="2">
    <location>
        <begin position="76"/>
        <end position="297"/>
    </location>
</feature>
<name>A0A5N6RPE3_9ROSI</name>
<evidence type="ECO:0000313" key="4">
    <source>
        <dbReference type="Proteomes" id="UP000327013"/>
    </source>
</evidence>
<organism evidence="3 4">
    <name type="scientific">Carpinus fangiana</name>
    <dbReference type="NCBI Taxonomy" id="176857"/>
    <lineage>
        <taxon>Eukaryota</taxon>
        <taxon>Viridiplantae</taxon>
        <taxon>Streptophyta</taxon>
        <taxon>Embryophyta</taxon>
        <taxon>Tracheophyta</taxon>
        <taxon>Spermatophyta</taxon>
        <taxon>Magnoliopsida</taxon>
        <taxon>eudicotyledons</taxon>
        <taxon>Gunneridae</taxon>
        <taxon>Pentapetalae</taxon>
        <taxon>rosids</taxon>
        <taxon>fabids</taxon>
        <taxon>Fagales</taxon>
        <taxon>Betulaceae</taxon>
        <taxon>Carpinus</taxon>
    </lineage>
</organism>
<dbReference type="PANTHER" id="PTHR23024:SF458">
    <property type="entry name" value="ALPHA_BETA HYDROLASE FOLD-3 DOMAIN-CONTAINING PROTEIN"/>
    <property type="match status" value="1"/>
</dbReference>
<dbReference type="InterPro" id="IPR029058">
    <property type="entry name" value="AB_hydrolase_fold"/>
</dbReference>
<dbReference type="Gene3D" id="3.40.50.1820">
    <property type="entry name" value="alpha/beta hydrolase"/>
    <property type="match status" value="1"/>
</dbReference>
<dbReference type="AlphaFoldDB" id="A0A5N6RPE3"/>
<dbReference type="InterPro" id="IPR013094">
    <property type="entry name" value="AB_hydrolase_3"/>
</dbReference>
<sequence length="325" mass="35728">MEPSKPEIAIEFPLMIRVYKDNRVERLHGTDIVPASTDDRTGVTSKDITIIAAEPDISARLYLPKLTKPNQKLPLLVYFHGGGFCVSSPFTSKYHNYLNALVAESNVVAVSVNYRKAPEHPLPAAYEDAWAALRWVESHCSNGGPEAWLNEHADFERVFLAGVSAGANIAHNLAMAAGKADLGLNLGLLGVALVHPYFWGSDPIGSEAQIPGLKERVDRLWPFICPSAPDNDDPRINPVAKGAPSLAGLGCRRVLVCVAEKDILRDRGWLYFEALGRSGWMGVVEIEETKGENHAFHLNDLEGEKAKELIKLLADFFNKEMPPLI</sequence>
<dbReference type="PANTHER" id="PTHR23024">
    <property type="entry name" value="ARYLACETAMIDE DEACETYLASE"/>
    <property type="match status" value="1"/>
</dbReference>
<evidence type="ECO:0000259" key="2">
    <source>
        <dbReference type="Pfam" id="PF07859"/>
    </source>
</evidence>
<dbReference type="Proteomes" id="UP000327013">
    <property type="component" value="Chromosome 7"/>
</dbReference>
<protein>
    <recommendedName>
        <fullName evidence="2">Alpha/beta hydrolase fold-3 domain-containing protein</fullName>
    </recommendedName>
</protein>